<dbReference type="GeneID" id="33906473"/>
<dbReference type="CTD" id="4537"/>
<feature type="transmembrane region" description="Helical" evidence="9">
    <location>
        <begin position="55"/>
        <end position="79"/>
    </location>
</feature>
<dbReference type="GO" id="GO:0031966">
    <property type="term" value="C:mitochondrial membrane"/>
    <property type="evidence" value="ECO:0007669"/>
    <property type="project" value="UniProtKB-SubCell"/>
</dbReference>
<sequence>MNMTLMYMLMIFLVTTSLTLLIMVISKKMIIDKQKASPFECGFNPMSNKRLPFSIHFFLIAVLFLIFDIEIIIIMPMIFSLKYVMLKTWMVSSYMITITLLMGLYNEWFQGMLKWTN</sequence>
<dbReference type="PANTHER" id="PTHR11058:SF9">
    <property type="entry name" value="NADH-UBIQUINONE OXIDOREDUCTASE CHAIN 3"/>
    <property type="match status" value="1"/>
</dbReference>
<keyword evidence="9" id="KW-0679">Respiratory chain</keyword>
<comment type="function">
    <text evidence="9">Core subunit of the mitochondrial membrane respiratory chain NADH dehydrogenase (Complex I) which catalyzes electron transfer from NADH through the respiratory chain, using ubiquinone as an electron acceptor. Essential for the catalytic activity of complex I.</text>
</comment>
<dbReference type="Pfam" id="PF00507">
    <property type="entry name" value="Oxidored_q4"/>
    <property type="match status" value="1"/>
</dbReference>
<comment type="similarity">
    <text evidence="2 9">Belongs to the complex I subunit 3 family.</text>
</comment>
<keyword evidence="9" id="KW-0830">Ubiquinone</keyword>
<geneLocation type="mitochondrion" evidence="10"/>
<comment type="catalytic activity">
    <reaction evidence="8 9">
        <text>a ubiquinone + NADH + 5 H(+)(in) = a ubiquinol + NAD(+) + 4 H(+)(out)</text>
        <dbReference type="Rhea" id="RHEA:29091"/>
        <dbReference type="Rhea" id="RHEA-COMP:9565"/>
        <dbReference type="Rhea" id="RHEA-COMP:9566"/>
        <dbReference type="ChEBI" id="CHEBI:15378"/>
        <dbReference type="ChEBI" id="CHEBI:16389"/>
        <dbReference type="ChEBI" id="CHEBI:17976"/>
        <dbReference type="ChEBI" id="CHEBI:57540"/>
        <dbReference type="ChEBI" id="CHEBI:57945"/>
        <dbReference type="EC" id="7.1.1.2"/>
    </reaction>
</comment>
<keyword evidence="9" id="KW-0249">Electron transport</keyword>
<keyword evidence="9" id="KW-1278">Translocase</keyword>
<feature type="transmembrane region" description="Helical" evidence="9">
    <location>
        <begin position="91"/>
        <end position="109"/>
    </location>
</feature>
<evidence type="ECO:0000256" key="1">
    <source>
        <dbReference type="ARBA" id="ARBA00004370"/>
    </source>
</evidence>
<dbReference type="EC" id="7.1.1.2" evidence="9"/>
<dbReference type="InterPro" id="IPR038430">
    <property type="entry name" value="NDAH_ubi_oxred_su3_sf"/>
</dbReference>
<gene>
    <name evidence="10" type="primary">ND3</name>
</gene>
<dbReference type="AlphaFoldDB" id="A0A343DQX7"/>
<accession>A0A343DQX7</accession>
<evidence type="ECO:0000256" key="2">
    <source>
        <dbReference type="ARBA" id="ARBA00008472"/>
    </source>
</evidence>
<keyword evidence="5 9" id="KW-0812">Transmembrane</keyword>
<evidence type="ECO:0000256" key="3">
    <source>
        <dbReference type="ARBA" id="ARBA00021007"/>
    </source>
</evidence>
<dbReference type="RefSeq" id="YP_009417635.1">
    <property type="nucleotide sequence ID" value="NC_035685.1"/>
</dbReference>
<evidence type="ECO:0000256" key="9">
    <source>
        <dbReference type="RuleBase" id="RU003640"/>
    </source>
</evidence>
<evidence type="ECO:0000256" key="8">
    <source>
        <dbReference type="ARBA" id="ARBA00049551"/>
    </source>
</evidence>
<evidence type="ECO:0000256" key="6">
    <source>
        <dbReference type="ARBA" id="ARBA00022989"/>
    </source>
</evidence>
<evidence type="ECO:0000313" key="10">
    <source>
        <dbReference type="EMBL" id="ARX63985.1"/>
    </source>
</evidence>
<feature type="transmembrane region" description="Helical" evidence="9">
    <location>
        <begin position="6"/>
        <end position="25"/>
    </location>
</feature>
<keyword evidence="7 9" id="KW-0472">Membrane</keyword>
<evidence type="ECO:0000256" key="5">
    <source>
        <dbReference type="ARBA" id="ARBA00022692"/>
    </source>
</evidence>
<dbReference type="PANTHER" id="PTHR11058">
    <property type="entry name" value="NADH-UBIQUINONE OXIDOREDUCTASE CHAIN 3"/>
    <property type="match status" value="1"/>
</dbReference>
<evidence type="ECO:0000256" key="4">
    <source>
        <dbReference type="ARBA" id="ARBA00022448"/>
    </source>
</evidence>
<dbReference type="Gene3D" id="1.20.58.1610">
    <property type="entry name" value="NADH:ubiquinone/plastoquinone oxidoreductase, chain 3"/>
    <property type="match status" value="1"/>
</dbReference>
<protein>
    <recommendedName>
        <fullName evidence="3 9">NADH-ubiquinone oxidoreductase chain 3</fullName>
        <ecNumber evidence="9">7.1.1.2</ecNumber>
    </recommendedName>
</protein>
<keyword evidence="9 10" id="KW-0496">Mitochondrion</keyword>
<keyword evidence="6 9" id="KW-1133">Transmembrane helix</keyword>
<organism evidence="10">
    <name type="scientific">Japanagallia spinosa</name>
    <dbReference type="NCBI Taxonomy" id="2008760"/>
    <lineage>
        <taxon>Eukaryota</taxon>
        <taxon>Metazoa</taxon>
        <taxon>Ecdysozoa</taxon>
        <taxon>Arthropoda</taxon>
        <taxon>Hexapoda</taxon>
        <taxon>Insecta</taxon>
        <taxon>Pterygota</taxon>
        <taxon>Neoptera</taxon>
        <taxon>Paraneoptera</taxon>
        <taxon>Hemiptera</taxon>
        <taxon>Auchenorrhyncha</taxon>
        <taxon>Membracoidea</taxon>
        <taxon>Cicadellidae</taxon>
        <taxon>Megophthalminae</taxon>
        <taxon>Japanagallia</taxon>
    </lineage>
</organism>
<name>A0A343DQX7_9HEMI</name>
<proteinExistence type="inferred from homology"/>
<keyword evidence="4 9" id="KW-0813">Transport</keyword>
<dbReference type="GO" id="GO:0030964">
    <property type="term" value="C:NADH dehydrogenase complex"/>
    <property type="evidence" value="ECO:0007669"/>
    <property type="project" value="TreeGrafter"/>
</dbReference>
<comment type="subcellular location">
    <subcellularLocation>
        <location evidence="1">Membrane</location>
    </subcellularLocation>
    <subcellularLocation>
        <location evidence="9">Mitochondrion membrane</location>
        <topology evidence="9">Multi-pass membrane protein</topology>
    </subcellularLocation>
</comment>
<dbReference type="GO" id="GO:0008137">
    <property type="term" value="F:NADH dehydrogenase (ubiquinone) activity"/>
    <property type="evidence" value="ECO:0007669"/>
    <property type="project" value="UniProtKB-UniRule"/>
</dbReference>
<reference evidence="10" key="1">
    <citation type="submission" date="2016-11" db="EMBL/GenBank/DDBJ databases">
        <title>The complete mitochondrial genome of Japanallia spinosa(Hemiptera: Cicadellidae).</title>
        <authorList>
            <person name="Dai R.H."/>
            <person name="Wang J.J."/>
        </authorList>
    </citation>
    <scope>NUCLEOTIDE SEQUENCE</scope>
</reference>
<evidence type="ECO:0000256" key="7">
    <source>
        <dbReference type="ARBA" id="ARBA00023136"/>
    </source>
</evidence>
<dbReference type="EMBL" id="KY123687">
    <property type="protein sequence ID" value="ARX63985.1"/>
    <property type="molecule type" value="Genomic_DNA"/>
</dbReference>
<keyword evidence="9" id="KW-0520">NAD</keyword>
<dbReference type="InterPro" id="IPR000440">
    <property type="entry name" value="NADH_UbQ/plastoQ_OxRdtase_su3"/>
</dbReference>